<reference evidence="7" key="4">
    <citation type="submission" date="2025-09" db="UniProtKB">
        <authorList>
            <consortium name="Ensembl"/>
        </authorList>
    </citation>
    <scope>IDENTIFICATION</scope>
</reference>
<keyword evidence="5" id="KW-0812">Transmembrane</keyword>
<evidence type="ECO:0000256" key="2">
    <source>
        <dbReference type="ARBA" id="ARBA00022741"/>
    </source>
</evidence>
<reference evidence="8" key="1">
    <citation type="submission" date="2013-03" db="EMBL/GenBank/DDBJ databases">
        <authorList>
            <person name="Jeffery W."/>
            <person name="Warren W."/>
            <person name="Wilson R.K."/>
        </authorList>
    </citation>
    <scope>NUCLEOTIDE SEQUENCE</scope>
    <source>
        <strain evidence="8">female</strain>
    </source>
</reference>
<dbReference type="GeneTree" id="ENSGT01140000282522"/>
<dbReference type="Gene3D" id="3.40.50.300">
    <property type="entry name" value="P-loop containing nucleotide triphosphate hydrolases"/>
    <property type="match status" value="1"/>
</dbReference>
<keyword evidence="2" id="KW-0547">Nucleotide-binding</keyword>
<dbReference type="PROSITE" id="PS51720">
    <property type="entry name" value="G_AIG1"/>
    <property type="match status" value="1"/>
</dbReference>
<feature type="transmembrane region" description="Helical" evidence="5">
    <location>
        <begin position="246"/>
        <end position="266"/>
    </location>
</feature>
<accession>A0A3B1IL57</accession>
<evidence type="ECO:0000313" key="8">
    <source>
        <dbReference type="Proteomes" id="UP000018467"/>
    </source>
</evidence>
<dbReference type="InterPro" id="IPR045058">
    <property type="entry name" value="GIMA/IAN/Toc"/>
</dbReference>
<sequence>MAECVPLLNEADDSTENANGEPTYLDNIDLDWVSDLTVVLVGKTGEGKSATGNTILGKIKFKSEVSAESITRVTNRVDGMVQDRKATVIDTPGLFTISMDKETLKKEIDKCLEIIPQPFGIHAILLIISLAGRFTQEDKETVNWIKKTFGEESVKYTIILFTKPEQLNGMKLEEYIKTSQVLQDVVESCGGRYHAVNNKIKNDPTQVTELLNIIDNMVQNNKGKLYTNEIFSTAQKQRIKEKIKDTVLKAGSVVGTGGVIAGGVVLGVTSMVALPATLIAVGSAAVLVAGGTLAVRGVQNLTERRNRSQTEEDSTEEENNDHPNNTAEFLN</sequence>
<evidence type="ECO:0000313" key="7">
    <source>
        <dbReference type="Ensembl" id="ENSAMXP00000030622.1"/>
    </source>
</evidence>
<dbReference type="GO" id="GO:0005525">
    <property type="term" value="F:GTP binding"/>
    <property type="evidence" value="ECO:0007669"/>
    <property type="project" value="UniProtKB-KW"/>
</dbReference>
<keyword evidence="5" id="KW-1133">Transmembrane helix</keyword>
<evidence type="ECO:0000259" key="6">
    <source>
        <dbReference type="PROSITE" id="PS51720"/>
    </source>
</evidence>
<organism evidence="7 8">
    <name type="scientific">Astyanax mexicanus</name>
    <name type="common">Blind cave fish</name>
    <name type="synonym">Astyanax fasciatus mexicanus</name>
    <dbReference type="NCBI Taxonomy" id="7994"/>
    <lineage>
        <taxon>Eukaryota</taxon>
        <taxon>Metazoa</taxon>
        <taxon>Chordata</taxon>
        <taxon>Craniata</taxon>
        <taxon>Vertebrata</taxon>
        <taxon>Euteleostomi</taxon>
        <taxon>Actinopterygii</taxon>
        <taxon>Neopterygii</taxon>
        <taxon>Teleostei</taxon>
        <taxon>Ostariophysi</taxon>
        <taxon>Characiformes</taxon>
        <taxon>Characoidei</taxon>
        <taxon>Acestrorhamphidae</taxon>
        <taxon>Acestrorhamphinae</taxon>
        <taxon>Astyanax</taxon>
    </lineage>
</organism>
<evidence type="ECO:0000256" key="1">
    <source>
        <dbReference type="ARBA" id="ARBA00008535"/>
    </source>
</evidence>
<feature type="transmembrane region" description="Helical" evidence="5">
    <location>
        <begin position="272"/>
        <end position="295"/>
    </location>
</feature>
<dbReference type="Pfam" id="PF04548">
    <property type="entry name" value="AIG1"/>
    <property type="match status" value="1"/>
</dbReference>
<dbReference type="InParanoid" id="A0A3B1IL57"/>
<evidence type="ECO:0000256" key="3">
    <source>
        <dbReference type="ARBA" id="ARBA00023134"/>
    </source>
</evidence>
<dbReference type="InterPro" id="IPR027417">
    <property type="entry name" value="P-loop_NTPase"/>
</dbReference>
<dbReference type="Ensembl" id="ENSAMXT00000036334.1">
    <property type="protein sequence ID" value="ENSAMXP00000030622.1"/>
    <property type="gene ID" value="ENSAMXG00000042454.1"/>
</dbReference>
<name>A0A3B1IL57_ASTMX</name>
<dbReference type="AlphaFoldDB" id="A0A3B1IL57"/>
<feature type="compositionally biased region" description="Polar residues" evidence="4">
    <location>
        <begin position="322"/>
        <end position="331"/>
    </location>
</feature>
<reference evidence="8" key="2">
    <citation type="journal article" date="2014" name="Nat. Commun.">
        <title>The cavefish genome reveals candidate genes for eye loss.</title>
        <authorList>
            <person name="McGaugh S.E."/>
            <person name="Gross J.B."/>
            <person name="Aken B."/>
            <person name="Blin M."/>
            <person name="Borowsky R."/>
            <person name="Chalopin D."/>
            <person name="Hinaux H."/>
            <person name="Jeffery W.R."/>
            <person name="Keene A."/>
            <person name="Ma L."/>
            <person name="Minx P."/>
            <person name="Murphy D."/>
            <person name="O'Quin K.E."/>
            <person name="Retaux S."/>
            <person name="Rohner N."/>
            <person name="Searle S.M."/>
            <person name="Stahl B.A."/>
            <person name="Tabin C."/>
            <person name="Volff J.N."/>
            <person name="Yoshizawa M."/>
            <person name="Warren W.C."/>
        </authorList>
    </citation>
    <scope>NUCLEOTIDE SEQUENCE [LARGE SCALE GENOMIC DNA]</scope>
    <source>
        <strain evidence="8">female</strain>
    </source>
</reference>
<dbReference type="PANTHER" id="PTHR10903">
    <property type="entry name" value="GTPASE, IMAP FAMILY MEMBER-RELATED"/>
    <property type="match status" value="1"/>
</dbReference>
<dbReference type="InterPro" id="IPR006703">
    <property type="entry name" value="G_AIG1"/>
</dbReference>
<dbReference type="PANTHER" id="PTHR10903:SF188">
    <property type="entry name" value="GTPASE IMAP FAMILY MEMBER 2-LIKE-RELATED"/>
    <property type="match status" value="1"/>
</dbReference>
<keyword evidence="5" id="KW-0472">Membrane</keyword>
<evidence type="ECO:0000256" key="5">
    <source>
        <dbReference type="SAM" id="Phobius"/>
    </source>
</evidence>
<dbReference type="CDD" id="cd01852">
    <property type="entry name" value="AIG1"/>
    <property type="match status" value="1"/>
</dbReference>
<comment type="similarity">
    <text evidence="1">Belongs to the TRAFAC class TrmE-Era-EngA-EngB-Septin-like GTPase superfamily. AIG1/Toc34/Toc159-like paraseptin GTPase family. IAN subfamily.</text>
</comment>
<keyword evidence="8" id="KW-1185">Reference proteome</keyword>
<keyword evidence="3" id="KW-0342">GTP-binding</keyword>
<proteinExistence type="inferred from homology"/>
<reference evidence="7" key="3">
    <citation type="submission" date="2025-08" db="UniProtKB">
        <authorList>
            <consortium name="Ensembl"/>
        </authorList>
    </citation>
    <scope>IDENTIFICATION</scope>
</reference>
<dbReference type="FunFam" id="3.40.50.300:FF:000366">
    <property type="entry name" value="GTPase, IMAP family member 2"/>
    <property type="match status" value="1"/>
</dbReference>
<dbReference type="Proteomes" id="UP000018467">
    <property type="component" value="Unassembled WGS sequence"/>
</dbReference>
<dbReference type="SUPFAM" id="SSF52540">
    <property type="entry name" value="P-loop containing nucleoside triphosphate hydrolases"/>
    <property type="match status" value="1"/>
</dbReference>
<evidence type="ECO:0000256" key="4">
    <source>
        <dbReference type="SAM" id="MobiDB-lite"/>
    </source>
</evidence>
<feature type="domain" description="AIG1-type G" evidence="6">
    <location>
        <begin position="33"/>
        <end position="235"/>
    </location>
</feature>
<protein>
    <submittedName>
        <fullName evidence="7">GTPase IMAP family member 7-like</fullName>
    </submittedName>
</protein>
<feature type="region of interest" description="Disordered" evidence="4">
    <location>
        <begin position="302"/>
        <end position="331"/>
    </location>
</feature>
<dbReference type="Bgee" id="ENSAMXG00000042454">
    <property type="expression patterns" value="Expressed in olfactory epithelium and 1 other cell type or tissue"/>
</dbReference>